<accession>A0ABN8H3K3</accession>
<dbReference type="InterPro" id="IPR015943">
    <property type="entry name" value="WD40/YVTN_repeat-like_dom_sf"/>
</dbReference>
<keyword evidence="2" id="KW-1185">Reference proteome</keyword>
<protein>
    <recommendedName>
        <fullName evidence="3">Oligogalacturonate lyase domain-containing protein</fullName>
    </recommendedName>
</protein>
<comment type="caution">
    <text evidence="1">The sequence shown here is derived from an EMBL/GenBank/DDBJ whole genome shotgun (WGS) entry which is preliminary data.</text>
</comment>
<evidence type="ECO:0000313" key="2">
    <source>
        <dbReference type="Proteomes" id="UP000838821"/>
    </source>
</evidence>
<organism evidence="1 2">
    <name type="scientific">Paenibacillus allorhizoplanae</name>
    <dbReference type="NCBI Taxonomy" id="2905648"/>
    <lineage>
        <taxon>Bacteria</taxon>
        <taxon>Bacillati</taxon>
        <taxon>Bacillota</taxon>
        <taxon>Bacilli</taxon>
        <taxon>Bacillales</taxon>
        <taxon>Paenibacillaceae</taxon>
        <taxon>Paenibacillus</taxon>
    </lineage>
</organism>
<evidence type="ECO:0000313" key="1">
    <source>
        <dbReference type="EMBL" id="CAH1226900.1"/>
    </source>
</evidence>
<sequence length="422" mass="47910">MRISEKFPRYTEYNPSVPVWCVTPGEGGGGLHRFFDTSPVSPSGQYLAVLRMPDNDRVNMPGEAADVVLIDLHTAEEKVIAQTFGWEYQLGANINWGADDHSLYFSNVDTLNWEPYIVCIDPLTGVTRKLEGSIYRISPDGNQIICANTVTMRRTQNGYGVVIPEERVARNFGFRADDGLFMTDTKTGKRKLVISIREIFERAVPHIDKAMYEHGECYGFHCKFNPQGDRLIFTMRWFHSQETQPWNQIKQHLDFWVLTMKPDGTDVCVAVGPEQWEKGGHHINWFPDGEHLSMNLAIHGDKQMKLVRVRYDGTNLCTITDQIPGSGHPTVHPNGRHILTDTYAFEQTAFGDGTIPLRWIDLQTQSEQTLVRINVDHPPARLNGSLRVDAHPAWAPDHRHVVFNGYVNRARRVFIADLGGVM</sequence>
<name>A0ABN8H3K3_9BACL</name>
<dbReference type="EMBL" id="CAKMMW010000027">
    <property type="protein sequence ID" value="CAH1226900.1"/>
    <property type="molecule type" value="Genomic_DNA"/>
</dbReference>
<proteinExistence type="predicted"/>
<dbReference type="Proteomes" id="UP000838821">
    <property type="component" value="Unassembled WGS sequence"/>
</dbReference>
<reference evidence="1" key="1">
    <citation type="submission" date="2022-01" db="EMBL/GenBank/DDBJ databases">
        <authorList>
            <person name="Criscuolo A."/>
        </authorList>
    </citation>
    <scope>NUCLEOTIDE SEQUENCE</scope>
    <source>
        <strain evidence="1">CIP111891</strain>
    </source>
</reference>
<dbReference type="SUPFAM" id="SSF69304">
    <property type="entry name" value="Tricorn protease N-terminal domain"/>
    <property type="match status" value="1"/>
</dbReference>
<evidence type="ECO:0008006" key="3">
    <source>
        <dbReference type="Google" id="ProtNLM"/>
    </source>
</evidence>
<dbReference type="SUPFAM" id="SSF82171">
    <property type="entry name" value="DPP6 N-terminal domain-like"/>
    <property type="match status" value="1"/>
</dbReference>
<dbReference type="Gene3D" id="2.130.10.10">
    <property type="entry name" value="YVTN repeat-like/Quinoprotein amine dehydrogenase"/>
    <property type="match status" value="1"/>
</dbReference>
<dbReference type="RefSeq" id="WP_236292183.1">
    <property type="nucleotide sequence ID" value="NZ_CAKMMW010000027.1"/>
</dbReference>
<gene>
    <name evidence="1" type="ORF">PAECIP111891_06024</name>
</gene>